<dbReference type="STRING" id="1330018.A0A167PBG1"/>
<dbReference type="OrthoDB" id="1045822at2759"/>
<dbReference type="PANTHER" id="PTHR15907">
    <property type="entry name" value="DUF614 FAMILY PROTEIN-RELATED"/>
    <property type="match status" value="1"/>
</dbReference>
<feature type="compositionally biased region" description="Polar residues" evidence="1">
    <location>
        <begin position="8"/>
        <end position="17"/>
    </location>
</feature>
<dbReference type="NCBIfam" id="TIGR01571">
    <property type="entry name" value="A_thal_Cys_rich"/>
    <property type="match status" value="1"/>
</dbReference>
<reference evidence="2 3" key="1">
    <citation type="journal article" date="2016" name="Mol. Biol. Evol.">
        <title>Comparative Genomics of Early-Diverging Mushroom-Forming Fungi Provides Insights into the Origins of Lignocellulose Decay Capabilities.</title>
        <authorList>
            <person name="Nagy L.G."/>
            <person name="Riley R."/>
            <person name="Tritt A."/>
            <person name="Adam C."/>
            <person name="Daum C."/>
            <person name="Floudas D."/>
            <person name="Sun H."/>
            <person name="Yadav J.S."/>
            <person name="Pangilinan J."/>
            <person name="Larsson K.H."/>
            <person name="Matsuura K."/>
            <person name="Barry K."/>
            <person name="Labutti K."/>
            <person name="Kuo R."/>
            <person name="Ohm R.A."/>
            <person name="Bhattacharya S.S."/>
            <person name="Shirouzu T."/>
            <person name="Yoshinaga Y."/>
            <person name="Martin F.M."/>
            <person name="Grigoriev I.V."/>
            <person name="Hibbett D.S."/>
        </authorList>
    </citation>
    <scope>NUCLEOTIDE SEQUENCE [LARGE SCALE GENOMIC DNA]</scope>
    <source>
        <strain evidence="2 3">TUFC12733</strain>
    </source>
</reference>
<dbReference type="EMBL" id="KV417275">
    <property type="protein sequence ID" value="KZO98619.1"/>
    <property type="molecule type" value="Genomic_DNA"/>
</dbReference>
<name>A0A167PBG1_CALVF</name>
<evidence type="ECO:0000313" key="3">
    <source>
        <dbReference type="Proteomes" id="UP000076738"/>
    </source>
</evidence>
<evidence type="ECO:0000256" key="1">
    <source>
        <dbReference type="SAM" id="MobiDB-lite"/>
    </source>
</evidence>
<organism evidence="2 3">
    <name type="scientific">Calocera viscosa (strain TUFC12733)</name>
    <dbReference type="NCBI Taxonomy" id="1330018"/>
    <lineage>
        <taxon>Eukaryota</taxon>
        <taxon>Fungi</taxon>
        <taxon>Dikarya</taxon>
        <taxon>Basidiomycota</taxon>
        <taxon>Agaricomycotina</taxon>
        <taxon>Dacrymycetes</taxon>
        <taxon>Dacrymycetales</taxon>
        <taxon>Dacrymycetaceae</taxon>
        <taxon>Calocera</taxon>
    </lineage>
</organism>
<sequence length="165" mass="18127">MEKPGFTPQPSYGQQPMGNPGMVMQPGGIRNALGKPYDKDGKRDWSHGLCDCFAECGTCCQACWCPCIVYGKNRTRLNALQQGHRHPQGGEGCGTDCMVFWLLHCFTGIGGCVLQIMNRGDVRERYAISGNGCSDCFSVWCCMPCTMTQQAREIEEEEKALNGGL</sequence>
<dbReference type="InterPro" id="IPR006461">
    <property type="entry name" value="PLAC_motif_containing"/>
</dbReference>
<gene>
    <name evidence="2" type="ORF">CALVIDRAFT_596716</name>
</gene>
<keyword evidence="3" id="KW-1185">Reference proteome</keyword>
<dbReference type="Proteomes" id="UP000076738">
    <property type="component" value="Unassembled WGS sequence"/>
</dbReference>
<feature type="region of interest" description="Disordered" evidence="1">
    <location>
        <begin position="1"/>
        <end position="25"/>
    </location>
</feature>
<evidence type="ECO:0000313" key="2">
    <source>
        <dbReference type="EMBL" id="KZO98619.1"/>
    </source>
</evidence>
<accession>A0A167PBG1</accession>
<dbReference type="Pfam" id="PF04749">
    <property type="entry name" value="PLAC8"/>
    <property type="match status" value="1"/>
</dbReference>
<protein>
    <submittedName>
        <fullName evidence="2">PLAC8-domain-containing protein</fullName>
    </submittedName>
</protein>
<proteinExistence type="predicted"/>
<dbReference type="AlphaFoldDB" id="A0A167PBG1"/>